<comment type="caution">
    <text evidence="1">The sequence shown here is derived from an EMBL/GenBank/DDBJ whole genome shotgun (WGS) entry which is preliminary data.</text>
</comment>
<organism evidence="1 2">
    <name type="scientific">Trichothecium roseum</name>
    <dbReference type="NCBI Taxonomy" id="47278"/>
    <lineage>
        <taxon>Eukaryota</taxon>
        <taxon>Fungi</taxon>
        <taxon>Dikarya</taxon>
        <taxon>Ascomycota</taxon>
        <taxon>Pezizomycotina</taxon>
        <taxon>Sordariomycetes</taxon>
        <taxon>Hypocreomycetidae</taxon>
        <taxon>Hypocreales</taxon>
        <taxon>Hypocreales incertae sedis</taxon>
        <taxon>Trichothecium</taxon>
    </lineage>
</organism>
<protein>
    <submittedName>
        <fullName evidence="1">Uncharacterized protein</fullName>
    </submittedName>
</protein>
<dbReference type="Proteomes" id="UP001163324">
    <property type="component" value="Chromosome 1"/>
</dbReference>
<dbReference type="EMBL" id="CM047940">
    <property type="protein sequence ID" value="KAI9903944.1"/>
    <property type="molecule type" value="Genomic_DNA"/>
</dbReference>
<proteinExistence type="predicted"/>
<accession>A0ACC0VCL4</accession>
<reference evidence="1" key="1">
    <citation type="submission" date="2022-10" db="EMBL/GenBank/DDBJ databases">
        <title>Complete Genome of Trichothecium roseum strain YXFP-22015, a Plant Pathogen Isolated from Citrus.</title>
        <authorList>
            <person name="Wang Y."/>
            <person name="Zhu L."/>
        </authorList>
    </citation>
    <scope>NUCLEOTIDE SEQUENCE</scope>
    <source>
        <strain evidence="1">YXFP-22015</strain>
    </source>
</reference>
<name>A0ACC0VCL4_9HYPO</name>
<keyword evidence="2" id="KW-1185">Reference proteome</keyword>
<evidence type="ECO:0000313" key="2">
    <source>
        <dbReference type="Proteomes" id="UP001163324"/>
    </source>
</evidence>
<evidence type="ECO:0000313" key="1">
    <source>
        <dbReference type="EMBL" id="KAI9903944.1"/>
    </source>
</evidence>
<sequence>MAGETADDRTTGQEGFKSIDSVPKKETFTLSAERDEAIDDVKKRALLDLERMPPHSPEGLFQALEDILKGSQRDKFLDVWDMFVRLSQADKDHIRPLVIVYLSSSRSIVEAGRAITLFEQMSIDTWDHETASAAVVVLLRSGQQEVAMQVFERGLEVRKLLGGMEYLLIDTFNQQQWGKAIGIWLKYFKSLTDSDPNARADYELLNAPLSLPFLGSLYASFERYLAADSRAVEKELKSEKVTRDGLWVLRRAFAKTCLIKQCPPREALVILRFWKDAKFYDQYLTGIFGVWYRKKITRTAMGEVAAIYDHYVRHPGAKPSFSVLRGMFKLYFPGNHQGLQTIYNDWLLYHGELNLWAFTKYMKYYASLGDVQTVRTLWNRCADAYPDFVTSPTGFYSLLNAHAQTGDIDGIQEELDRMVSEYGVEPDIDCWNAMLKGYTRTNDLDGALACFEDIRTNYNPDSFTYGQIMASSAKLGDLELTLDLFNQAQMARVNVTKEMVLPLVLAYCLNDRLREADNIAHTLAERGITSTVIWNQLIHYNGMHGRLNRCYGILRDMTALKLEWSAETYTYLLQALITVNQLDTAVVVLKEAAKSPMSLLKAEHYAIVIMGAARNGSRMYAESIMSMMNKRRIPVPFNAQVAYAKVSQQVAPHAVRTPQLRPSIVQSLRARVEATEQDSRLRARETTNIGNALTLLLQAGDEAEAEELIKLYMSLDPNAETSHEMPQNVISSLMLAEQRKGRHAAVVRMWKTVWPGILHKAARKDGGGIFPARQYEATRLVLRIAQSYRALGSGDDLEKDVLKVLEAGFKFTSVTWDHVIRILCEMGKWERAMELMEEYLMDGWRGWHSWEKDKARPIMYRRTEKSSRHIRPTTFAVSAVMKHWLDARKLVDWSSAVRQKLDRLKARHPRMHRAFALASWKDIRGPWTFSADVDFGRAVDSVLRGATYLELRAMDFYLGKELRRKTSEEPKFVKTSLQEVGRHMHMDPEDLKALRISLEAALAEHRRKMAGTAAAAGAASEAREPDADALDDPEPPQPLDPFEFMLLNRRKGDPSPWKARRPFSPQTKGRRRAAAEEQEQEQEWEASSKDLLLSIHLQNRARSSRHFEPMTSDEMQALREQLSRMAPSDMKQTWDRSWKQPLTLANRY</sequence>
<gene>
    <name evidence="1" type="ORF">N3K66_000473</name>
</gene>